<dbReference type="InterPro" id="IPR017907">
    <property type="entry name" value="Znf_RING_CS"/>
</dbReference>
<name>A0A199UHW6_ANACO</name>
<protein>
    <recommendedName>
        <fullName evidence="3">RING-type E3 ubiquitin transferase</fullName>
        <ecNumber evidence="3">2.3.2.27</ecNumber>
    </recommendedName>
</protein>
<dbReference type="PROSITE" id="PS50089">
    <property type="entry name" value="ZF_RING_2"/>
    <property type="match status" value="1"/>
</dbReference>
<keyword evidence="5" id="KW-0479">Metal-binding</keyword>
<dbReference type="GO" id="GO:0008270">
    <property type="term" value="F:zinc ion binding"/>
    <property type="evidence" value="ECO:0007669"/>
    <property type="project" value="UniProtKB-KW"/>
</dbReference>
<comment type="pathway">
    <text evidence="2">Protein modification; protein ubiquitination.</text>
</comment>
<evidence type="ECO:0000256" key="9">
    <source>
        <dbReference type="ARBA" id="ARBA00022833"/>
    </source>
</evidence>
<dbReference type="SMART" id="SM00248">
    <property type="entry name" value="ANK"/>
    <property type="match status" value="5"/>
</dbReference>
<dbReference type="InterPro" id="IPR013083">
    <property type="entry name" value="Znf_RING/FYVE/PHD"/>
</dbReference>
<accession>A0A199UHW6</accession>
<dbReference type="PROSITE" id="PS00518">
    <property type="entry name" value="ZF_RING_1"/>
    <property type="match status" value="1"/>
</dbReference>
<evidence type="ECO:0000256" key="11">
    <source>
        <dbReference type="PROSITE-ProRule" id="PRU00023"/>
    </source>
</evidence>
<dbReference type="InterPro" id="IPR056760">
    <property type="entry name" value="RING_XB3-like"/>
</dbReference>
<dbReference type="SUPFAM" id="SSF48403">
    <property type="entry name" value="Ankyrin repeat"/>
    <property type="match status" value="1"/>
</dbReference>
<evidence type="ECO:0000256" key="8">
    <source>
        <dbReference type="ARBA" id="ARBA00022786"/>
    </source>
</evidence>
<dbReference type="InterPro" id="IPR001841">
    <property type="entry name" value="Znf_RING"/>
</dbReference>
<dbReference type="STRING" id="4615.A0A199UHW6"/>
<dbReference type="PANTHER" id="PTHR24203:SF45">
    <property type="entry name" value="ANKYRIN REPEAT DOMAIN 6"/>
    <property type="match status" value="1"/>
</dbReference>
<dbReference type="Pfam" id="PF00023">
    <property type="entry name" value="Ank"/>
    <property type="match status" value="1"/>
</dbReference>
<keyword evidence="8" id="KW-0833">Ubl conjugation pathway</keyword>
<evidence type="ECO:0000313" key="15">
    <source>
        <dbReference type="Proteomes" id="UP000092600"/>
    </source>
</evidence>
<evidence type="ECO:0000256" key="10">
    <source>
        <dbReference type="ARBA" id="ARBA00023043"/>
    </source>
</evidence>
<dbReference type="PANTHER" id="PTHR24203">
    <property type="entry name" value="ANKYRIN REPEAT FAMILY PROTEIN"/>
    <property type="match status" value="1"/>
</dbReference>
<keyword evidence="4" id="KW-0808">Transferase</keyword>
<dbReference type="Proteomes" id="UP000092600">
    <property type="component" value="Unassembled WGS sequence"/>
</dbReference>
<dbReference type="PROSITE" id="PS50088">
    <property type="entry name" value="ANK_REPEAT"/>
    <property type="match status" value="2"/>
</dbReference>
<dbReference type="AlphaFoldDB" id="A0A199UHW6"/>
<dbReference type="EC" id="2.3.2.27" evidence="3"/>
<feature type="domain" description="RING-type" evidence="13">
    <location>
        <begin position="327"/>
        <end position="376"/>
    </location>
</feature>
<keyword evidence="7 12" id="KW-0863">Zinc-finger</keyword>
<evidence type="ECO:0000256" key="3">
    <source>
        <dbReference type="ARBA" id="ARBA00012483"/>
    </source>
</evidence>
<organism evidence="14 15">
    <name type="scientific">Ananas comosus</name>
    <name type="common">Pineapple</name>
    <name type="synonym">Ananas ananas</name>
    <dbReference type="NCBI Taxonomy" id="4615"/>
    <lineage>
        <taxon>Eukaryota</taxon>
        <taxon>Viridiplantae</taxon>
        <taxon>Streptophyta</taxon>
        <taxon>Embryophyta</taxon>
        <taxon>Tracheophyta</taxon>
        <taxon>Spermatophyta</taxon>
        <taxon>Magnoliopsida</taxon>
        <taxon>Liliopsida</taxon>
        <taxon>Poales</taxon>
        <taxon>Bromeliaceae</taxon>
        <taxon>Bromelioideae</taxon>
        <taxon>Ananas</taxon>
    </lineage>
</organism>
<dbReference type="GO" id="GO:0061630">
    <property type="term" value="F:ubiquitin protein ligase activity"/>
    <property type="evidence" value="ECO:0007669"/>
    <property type="project" value="UniProtKB-EC"/>
</dbReference>
<dbReference type="SUPFAM" id="SSF57850">
    <property type="entry name" value="RING/U-box"/>
    <property type="match status" value="1"/>
</dbReference>
<keyword evidence="9" id="KW-0862">Zinc</keyword>
<gene>
    <name evidence="14" type="ORF">ACMD2_06920</name>
</gene>
<keyword evidence="6" id="KW-0677">Repeat</keyword>
<sequence>MGNSMGCSSFGERMAAAARDGDAAEVRKLLDVNPGLARSATFGSLNSPLHFAAAKGHNEVVRVLLENGADVNSRNIYGQTPLMQACRCGHWEVVQTFLLFNSNALKVECVSSRTALHFAAAGGHIRCIRLLAANFAPDISSGATADSKAESKEDDRGSALSSFINKPASGGVTAIHMAALNGHFECVHLLLDLHANIAAQSLTYATSSTGSIGAGSTPLHYAACGGNFKCCQASTFDNSFPTSVLLARGASRLAVNCNGWLPIDVAKIWGCHWLETLLSPKSRMIIPAFPPSSYLSLPLTSILNIARKYGLQLSPALSDDSDDNDVCAVCLERSCNVAAEGCGHELCVRCALNLCSTIKANEMSEAAGSIPCPLCRSGILSFRKLPTLSPKEHESNLPVRLGNKCCLNPSDRASSVTTCKSELCKNRVEALPSEAIDALPCTPFSSSAILS</sequence>
<reference evidence="14 15" key="1">
    <citation type="journal article" date="2016" name="DNA Res.">
        <title>The draft genome of MD-2 pineapple using hybrid error correction of long reads.</title>
        <authorList>
            <person name="Redwan R.M."/>
            <person name="Saidin A."/>
            <person name="Kumar S.V."/>
        </authorList>
    </citation>
    <scope>NUCLEOTIDE SEQUENCE [LARGE SCALE GENOMIC DNA]</scope>
    <source>
        <strain evidence="15">cv. MD2</strain>
        <tissue evidence="14">Leaf</tissue>
    </source>
</reference>
<comment type="catalytic activity">
    <reaction evidence="1">
        <text>S-ubiquitinyl-[E2 ubiquitin-conjugating enzyme]-L-cysteine + [acceptor protein]-L-lysine = [E2 ubiquitin-conjugating enzyme]-L-cysteine + N(6)-ubiquitinyl-[acceptor protein]-L-lysine.</text>
        <dbReference type="EC" id="2.3.2.27"/>
    </reaction>
</comment>
<dbReference type="InterPro" id="IPR036770">
    <property type="entry name" value="Ankyrin_rpt-contain_sf"/>
</dbReference>
<evidence type="ECO:0000256" key="5">
    <source>
        <dbReference type="ARBA" id="ARBA00022723"/>
    </source>
</evidence>
<evidence type="ECO:0000256" key="1">
    <source>
        <dbReference type="ARBA" id="ARBA00000900"/>
    </source>
</evidence>
<feature type="repeat" description="ANK" evidence="11">
    <location>
        <begin position="44"/>
        <end position="76"/>
    </location>
</feature>
<dbReference type="InterPro" id="IPR002110">
    <property type="entry name" value="Ankyrin_rpt"/>
</dbReference>
<feature type="repeat" description="ANK" evidence="11">
    <location>
        <begin position="170"/>
        <end position="202"/>
    </location>
</feature>
<dbReference type="Pfam" id="PF24921">
    <property type="entry name" value="RING_XB3-XBAT31"/>
    <property type="match status" value="1"/>
</dbReference>
<comment type="caution">
    <text evidence="14">The sequence shown here is derived from an EMBL/GenBank/DDBJ whole genome shotgun (WGS) entry which is preliminary data.</text>
</comment>
<dbReference type="Gene3D" id="1.25.40.20">
    <property type="entry name" value="Ankyrin repeat-containing domain"/>
    <property type="match status" value="3"/>
</dbReference>
<evidence type="ECO:0000256" key="2">
    <source>
        <dbReference type="ARBA" id="ARBA00004906"/>
    </source>
</evidence>
<evidence type="ECO:0000256" key="6">
    <source>
        <dbReference type="ARBA" id="ARBA00022737"/>
    </source>
</evidence>
<dbReference type="Pfam" id="PF12796">
    <property type="entry name" value="Ank_2"/>
    <property type="match status" value="2"/>
</dbReference>
<keyword evidence="10 11" id="KW-0040">ANK repeat</keyword>
<dbReference type="Gene3D" id="3.30.40.10">
    <property type="entry name" value="Zinc/RING finger domain, C3HC4 (zinc finger)"/>
    <property type="match status" value="1"/>
</dbReference>
<evidence type="ECO:0000256" key="7">
    <source>
        <dbReference type="ARBA" id="ARBA00022771"/>
    </source>
</evidence>
<evidence type="ECO:0000256" key="12">
    <source>
        <dbReference type="PROSITE-ProRule" id="PRU00175"/>
    </source>
</evidence>
<dbReference type="SMART" id="SM00184">
    <property type="entry name" value="RING"/>
    <property type="match status" value="1"/>
</dbReference>
<evidence type="ECO:0000313" key="14">
    <source>
        <dbReference type="EMBL" id="OAY64329.1"/>
    </source>
</evidence>
<evidence type="ECO:0000256" key="4">
    <source>
        <dbReference type="ARBA" id="ARBA00022679"/>
    </source>
</evidence>
<dbReference type="Gramene" id="Aco023643.1.mrna1">
    <property type="protein sequence ID" value="Aco023643.1.mrna1"/>
    <property type="gene ID" value="Aco023643.1.path1"/>
</dbReference>
<proteinExistence type="predicted"/>
<evidence type="ECO:0000259" key="13">
    <source>
        <dbReference type="PROSITE" id="PS50089"/>
    </source>
</evidence>
<dbReference type="EMBL" id="LSRQ01007999">
    <property type="protein sequence ID" value="OAY64329.1"/>
    <property type="molecule type" value="Genomic_DNA"/>
</dbReference>
<dbReference type="PROSITE" id="PS50297">
    <property type="entry name" value="ANK_REP_REGION"/>
    <property type="match status" value="2"/>
</dbReference>